<name>A0A1A9VSS8_GLOAU</name>
<accession>A0A1A9VSS8</accession>
<keyword evidence="1" id="KW-0812">Transmembrane</keyword>
<evidence type="ECO:0000256" key="1">
    <source>
        <dbReference type="SAM" id="Phobius"/>
    </source>
</evidence>
<keyword evidence="1" id="KW-1133">Transmembrane helix</keyword>
<organism evidence="2 3">
    <name type="scientific">Glossina austeni</name>
    <name type="common">Savannah tsetse fly</name>
    <dbReference type="NCBI Taxonomy" id="7395"/>
    <lineage>
        <taxon>Eukaryota</taxon>
        <taxon>Metazoa</taxon>
        <taxon>Ecdysozoa</taxon>
        <taxon>Arthropoda</taxon>
        <taxon>Hexapoda</taxon>
        <taxon>Insecta</taxon>
        <taxon>Pterygota</taxon>
        <taxon>Neoptera</taxon>
        <taxon>Endopterygota</taxon>
        <taxon>Diptera</taxon>
        <taxon>Brachycera</taxon>
        <taxon>Muscomorpha</taxon>
        <taxon>Hippoboscoidea</taxon>
        <taxon>Glossinidae</taxon>
        <taxon>Glossina</taxon>
    </lineage>
</organism>
<feature type="transmembrane region" description="Helical" evidence="1">
    <location>
        <begin position="15"/>
        <end position="35"/>
    </location>
</feature>
<keyword evidence="3" id="KW-1185">Reference proteome</keyword>
<evidence type="ECO:0000313" key="2">
    <source>
        <dbReference type="EnsemblMetazoa" id="GAUT046251-PA"/>
    </source>
</evidence>
<dbReference type="AlphaFoldDB" id="A0A1A9VSS8"/>
<dbReference type="VEuPathDB" id="VectorBase:GAUT046251"/>
<reference evidence="2" key="1">
    <citation type="submission" date="2020-05" db="UniProtKB">
        <authorList>
            <consortium name="EnsemblMetazoa"/>
        </authorList>
    </citation>
    <scope>IDENTIFICATION</scope>
    <source>
        <strain evidence="2">TTRI</strain>
    </source>
</reference>
<proteinExistence type="predicted"/>
<keyword evidence="1" id="KW-0472">Membrane</keyword>
<evidence type="ECO:0000313" key="3">
    <source>
        <dbReference type="Proteomes" id="UP000078200"/>
    </source>
</evidence>
<dbReference type="EnsemblMetazoa" id="GAUT046251-RA">
    <property type="protein sequence ID" value="GAUT046251-PA"/>
    <property type="gene ID" value="GAUT046251"/>
</dbReference>
<dbReference type="Proteomes" id="UP000078200">
    <property type="component" value="Unassembled WGS sequence"/>
</dbReference>
<sequence length="137" mass="15477">MKDVFNILANKHPMAAAAIVSSFYFCLTILLLIGLPDLSTILTTLGHVTSSFLSQHTRPEINFPSLCHKWPITYYKEQLWLSQCKLTLVTACAWETTYRISSQRGRHLQRADSGHSAFSKHSIPLTSQMFFFGPTAK</sequence>
<protein>
    <submittedName>
        <fullName evidence="2">Uncharacterized protein</fullName>
    </submittedName>
</protein>